<keyword evidence="8" id="KW-0520">NAD</keyword>
<comment type="pathway">
    <text evidence="10">Amino-acid biosynthesis; L-methionine biosynthesis via de novo pathway.</text>
</comment>
<dbReference type="EC" id="1.5.1.54" evidence="12"/>
<dbReference type="Pfam" id="PF02219">
    <property type="entry name" value="MTHFR"/>
    <property type="match status" value="1"/>
</dbReference>
<dbReference type="Proteomes" id="UP001227317">
    <property type="component" value="Unassembled WGS sequence"/>
</dbReference>
<keyword evidence="14" id="KW-1185">Reference proteome</keyword>
<dbReference type="InterPro" id="IPR003171">
    <property type="entry name" value="Mehydrof_redctse-like"/>
</dbReference>
<evidence type="ECO:0000256" key="12">
    <source>
        <dbReference type="RuleBase" id="RU003862"/>
    </source>
</evidence>
<comment type="similarity">
    <text evidence="3 12">Belongs to the methylenetetrahydrofolate reductase family.</text>
</comment>
<organism evidence="13 14">
    <name type="scientific">Azospirillum isscasi</name>
    <dbReference type="NCBI Taxonomy" id="3053926"/>
    <lineage>
        <taxon>Bacteria</taxon>
        <taxon>Pseudomonadati</taxon>
        <taxon>Pseudomonadota</taxon>
        <taxon>Alphaproteobacteria</taxon>
        <taxon>Rhodospirillales</taxon>
        <taxon>Azospirillaceae</taxon>
        <taxon>Azospirillum</taxon>
    </lineage>
</organism>
<name>A0ABU0WBS3_9PROT</name>
<evidence type="ECO:0000313" key="13">
    <source>
        <dbReference type="EMBL" id="MDQ2101392.1"/>
    </source>
</evidence>
<evidence type="ECO:0000256" key="5">
    <source>
        <dbReference type="ARBA" id="ARBA00022630"/>
    </source>
</evidence>
<evidence type="ECO:0000256" key="9">
    <source>
        <dbReference type="ARBA" id="ARBA00023167"/>
    </source>
</evidence>
<evidence type="ECO:0000256" key="4">
    <source>
        <dbReference type="ARBA" id="ARBA00022605"/>
    </source>
</evidence>
<dbReference type="SUPFAM" id="SSF51730">
    <property type="entry name" value="FAD-linked oxidoreductase"/>
    <property type="match status" value="1"/>
</dbReference>
<keyword evidence="7 12" id="KW-0560">Oxidoreductase</keyword>
<proteinExistence type="inferred from homology"/>
<dbReference type="NCBIfam" id="TIGR00676">
    <property type="entry name" value="fadh2"/>
    <property type="match status" value="1"/>
</dbReference>
<evidence type="ECO:0000256" key="1">
    <source>
        <dbReference type="ARBA" id="ARBA00001974"/>
    </source>
</evidence>
<keyword evidence="5 12" id="KW-0285">Flavoprotein</keyword>
<comment type="pathway">
    <text evidence="2 12">One-carbon metabolism; tetrahydrofolate interconversion.</text>
</comment>
<dbReference type="EMBL" id="JAUJFI010000003">
    <property type="protein sequence ID" value="MDQ2101392.1"/>
    <property type="molecule type" value="Genomic_DNA"/>
</dbReference>
<evidence type="ECO:0000256" key="3">
    <source>
        <dbReference type="ARBA" id="ARBA00006743"/>
    </source>
</evidence>
<keyword evidence="4" id="KW-0028">Amino-acid biosynthesis</keyword>
<dbReference type="PANTHER" id="PTHR45754:SF3">
    <property type="entry name" value="METHYLENETETRAHYDROFOLATE REDUCTASE (NADPH)"/>
    <property type="match status" value="1"/>
</dbReference>
<dbReference type="CDD" id="cd00537">
    <property type="entry name" value="MTHFR"/>
    <property type="match status" value="1"/>
</dbReference>
<evidence type="ECO:0000313" key="14">
    <source>
        <dbReference type="Proteomes" id="UP001227317"/>
    </source>
</evidence>
<evidence type="ECO:0000256" key="11">
    <source>
        <dbReference type="ARBA" id="ARBA00048628"/>
    </source>
</evidence>
<gene>
    <name evidence="13" type="primary">metF</name>
    <name evidence="13" type="ORF">QSG27_01625</name>
</gene>
<evidence type="ECO:0000256" key="8">
    <source>
        <dbReference type="ARBA" id="ARBA00023027"/>
    </source>
</evidence>
<comment type="caution">
    <text evidence="13">The sequence shown here is derived from an EMBL/GenBank/DDBJ whole genome shotgun (WGS) entry which is preliminary data.</text>
</comment>
<dbReference type="GO" id="GO:0004489">
    <property type="term" value="F:methylenetetrahydrofolate reductase [NAD(P)H] activity"/>
    <property type="evidence" value="ECO:0007669"/>
    <property type="project" value="UniProtKB-EC"/>
</dbReference>
<sequence>MTSGIPSVSFEFFPPKTEKMEQSLWQAIQRLAPLGPSFVSVTYGAGGSTRERTHNTVTRIQKETGIPAAAHFTCVGATREEIDAIARTYWDAGIRHLVALRGDPPETEGGVGGRYVPHPGGYAYAADLVEGMRKVADFEISVAAYPESHPEAPSAQFDLDNLKRKVDAGATRAITQFFFDNDAYFRFLDRCAAAGITVPIVPGILPITNFARAVEFAGKCGAAMPKRFAETFEGLDSDPETRQLVAATMAAEQCQALQAQGIRDFHFYTLNRSELTLAICRMLGVKAKQPAVS</sequence>
<dbReference type="InterPro" id="IPR004620">
    <property type="entry name" value="MTHF_reductase_bac"/>
</dbReference>
<evidence type="ECO:0000256" key="10">
    <source>
        <dbReference type="ARBA" id="ARBA00034478"/>
    </source>
</evidence>
<keyword evidence="9" id="KW-0486">Methionine biosynthesis</keyword>
<evidence type="ECO:0000256" key="7">
    <source>
        <dbReference type="ARBA" id="ARBA00023002"/>
    </source>
</evidence>
<dbReference type="PANTHER" id="PTHR45754">
    <property type="entry name" value="METHYLENETETRAHYDROFOLATE REDUCTASE"/>
    <property type="match status" value="1"/>
</dbReference>
<evidence type="ECO:0000256" key="6">
    <source>
        <dbReference type="ARBA" id="ARBA00022827"/>
    </source>
</evidence>
<dbReference type="InterPro" id="IPR029041">
    <property type="entry name" value="FAD-linked_oxidoreductase-like"/>
</dbReference>
<protein>
    <recommendedName>
        <fullName evidence="12">Methylenetetrahydrofolate reductase</fullName>
        <ecNumber evidence="12">1.5.1.54</ecNumber>
    </recommendedName>
</protein>
<comment type="catalytic activity">
    <reaction evidence="11">
        <text>(6S)-5-methyl-5,6,7,8-tetrahydrofolate + NAD(+) = (6R)-5,10-methylene-5,6,7,8-tetrahydrofolate + NADH + H(+)</text>
        <dbReference type="Rhea" id="RHEA:19821"/>
        <dbReference type="ChEBI" id="CHEBI:15378"/>
        <dbReference type="ChEBI" id="CHEBI:15636"/>
        <dbReference type="ChEBI" id="CHEBI:18608"/>
        <dbReference type="ChEBI" id="CHEBI:57540"/>
        <dbReference type="ChEBI" id="CHEBI:57945"/>
        <dbReference type="EC" id="1.5.1.54"/>
    </reaction>
    <physiologicalReaction direction="right-to-left" evidence="11">
        <dbReference type="Rhea" id="RHEA:19823"/>
    </physiologicalReaction>
</comment>
<dbReference type="Gene3D" id="3.20.20.220">
    <property type="match status" value="1"/>
</dbReference>
<comment type="cofactor">
    <cofactor evidence="1 12">
        <name>FAD</name>
        <dbReference type="ChEBI" id="CHEBI:57692"/>
    </cofactor>
</comment>
<dbReference type="RefSeq" id="WP_306703399.1">
    <property type="nucleotide sequence ID" value="NZ_JAUJFI010000003.1"/>
</dbReference>
<reference evidence="13 14" key="1">
    <citation type="submission" date="2023-06" db="EMBL/GenBank/DDBJ databases">
        <title>Azospirillum isscasensis sp.nov, a bacterium isolated from rhizosphere soil of rice.</title>
        <authorList>
            <person name="Wang H."/>
        </authorList>
    </citation>
    <scope>NUCLEOTIDE SEQUENCE [LARGE SCALE GENOMIC DNA]</scope>
    <source>
        <strain evidence="13 14">C340-1</strain>
    </source>
</reference>
<accession>A0ABU0WBS3</accession>
<evidence type="ECO:0000256" key="2">
    <source>
        <dbReference type="ARBA" id="ARBA00004777"/>
    </source>
</evidence>
<keyword evidence="6 12" id="KW-0274">FAD</keyword>